<keyword evidence="12" id="KW-1185">Reference proteome</keyword>
<dbReference type="InterPro" id="IPR056785">
    <property type="entry name" value="YkcA/B-like_C"/>
</dbReference>
<keyword evidence="5 8" id="KW-0812">Transmembrane</keyword>
<evidence type="ECO:0000256" key="4">
    <source>
        <dbReference type="ARBA" id="ARBA00022679"/>
    </source>
</evidence>
<keyword evidence="4 11" id="KW-0808">Transferase</keyword>
<comment type="subcellular location">
    <subcellularLocation>
        <location evidence="1">Cell membrane</location>
        <topology evidence="1">Multi-pass membrane protein</topology>
    </subcellularLocation>
</comment>
<dbReference type="EMBL" id="JACHJQ010000001">
    <property type="protein sequence ID" value="MBB4904150.1"/>
    <property type="molecule type" value="Genomic_DNA"/>
</dbReference>
<keyword evidence="7 8" id="KW-0472">Membrane</keyword>
<dbReference type="Proteomes" id="UP000520767">
    <property type="component" value="Unassembled WGS sequence"/>
</dbReference>
<dbReference type="AlphaFoldDB" id="A0A7W7PZE5"/>
<evidence type="ECO:0000256" key="6">
    <source>
        <dbReference type="ARBA" id="ARBA00022989"/>
    </source>
</evidence>
<dbReference type="GO" id="GO:0010041">
    <property type="term" value="P:response to iron(III) ion"/>
    <property type="evidence" value="ECO:0007669"/>
    <property type="project" value="TreeGrafter"/>
</dbReference>
<feature type="transmembrane region" description="Helical" evidence="8">
    <location>
        <begin position="99"/>
        <end position="120"/>
    </location>
</feature>
<evidence type="ECO:0000256" key="1">
    <source>
        <dbReference type="ARBA" id="ARBA00004651"/>
    </source>
</evidence>
<evidence type="ECO:0000313" key="12">
    <source>
        <dbReference type="Proteomes" id="UP000520767"/>
    </source>
</evidence>
<feature type="transmembrane region" description="Helical" evidence="8">
    <location>
        <begin position="362"/>
        <end position="380"/>
    </location>
</feature>
<dbReference type="PANTHER" id="PTHR33908:SF3">
    <property type="entry name" value="UNDECAPRENYL PHOSPHATE-ALPHA-4-AMINO-4-DEOXY-L-ARABINOSE ARABINOSYL TRANSFERASE"/>
    <property type="match status" value="1"/>
</dbReference>
<organism evidence="11 12">
    <name type="scientific">Actinophytocola algeriensis</name>
    <dbReference type="NCBI Taxonomy" id="1768010"/>
    <lineage>
        <taxon>Bacteria</taxon>
        <taxon>Bacillati</taxon>
        <taxon>Actinomycetota</taxon>
        <taxon>Actinomycetes</taxon>
        <taxon>Pseudonocardiales</taxon>
        <taxon>Pseudonocardiaceae</taxon>
    </lineage>
</organism>
<feature type="transmembrane region" description="Helical" evidence="8">
    <location>
        <begin position="23"/>
        <end position="40"/>
    </location>
</feature>
<feature type="domain" description="Putative mannosyltransferase YkcA/B-like C-terminal" evidence="10">
    <location>
        <begin position="502"/>
        <end position="576"/>
    </location>
</feature>
<dbReference type="PANTHER" id="PTHR33908">
    <property type="entry name" value="MANNOSYLTRANSFERASE YKCB-RELATED"/>
    <property type="match status" value="1"/>
</dbReference>
<proteinExistence type="predicted"/>
<evidence type="ECO:0000256" key="2">
    <source>
        <dbReference type="ARBA" id="ARBA00022475"/>
    </source>
</evidence>
<evidence type="ECO:0000313" key="11">
    <source>
        <dbReference type="EMBL" id="MBB4904150.1"/>
    </source>
</evidence>
<dbReference type="InterPro" id="IPR038731">
    <property type="entry name" value="RgtA/B/C-like"/>
</dbReference>
<protein>
    <submittedName>
        <fullName evidence="11">4-amino-4-deoxy-L-arabinose transferase-like glycosyltransferase</fullName>
    </submittedName>
</protein>
<keyword evidence="2" id="KW-1003">Cell membrane</keyword>
<feature type="transmembrane region" description="Helical" evidence="8">
    <location>
        <begin position="308"/>
        <end position="325"/>
    </location>
</feature>
<feature type="transmembrane region" description="Helical" evidence="8">
    <location>
        <begin position="221"/>
        <end position="243"/>
    </location>
</feature>
<feature type="transmembrane region" description="Helical" evidence="8">
    <location>
        <begin position="445"/>
        <end position="466"/>
    </location>
</feature>
<feature type="transmembrane region" description="Helical" evidence="8">
    <location>
        <begin position="176"/>
        <end position="209"/>
    </location>
</feature>
<feature type="transmembrane region" description="Helical" evidence="8">
    <location>
        <begin position="126"/>
        <end position="146"/>
    </location>
</feature>
<accession>A0A7W7PZE5</accession>
<keyword evidence="3" id="KW-0328">Glycosyltransferase</keyword>
<evidence type="ECO:0000256" key="8">
    <source>
        <dbReference type="SAM" id="Phobius"/>
    </source>
</evidence>
<evidence type="ECO:0000259" key="9">
    <source>
        <dbReference type="Pfam" id="PF13231"/>
    </source>
</evidence>
<dbReference type="Pfam" id="PF13231">
    <property type="entry name" value="PMT_2"/>
    <property type="match status" value="1"/>
</dbReference>
<reference evidence="11 12" key="1">
    <citation type="submission" date="2020-08" db="EMBL/GenBank/DDBJ databases">
        <title>Genomic Encyclopedia of Type Strains, Phase III (KMG-III): the genomes of soil and plant-associated and newly described type strains.</title>
        <authorList>
            <person name="Whitman W."/>
        </authorList>
    </citation>
    <scope>NUCLEOTIDE SEQUENCE [LARGE SCALE GENOMIC DNA]</scope>
    <source>
        <strain evidence="11 12">CECT 8960</strain>
    </source>
</reference>
<dbReference type="GO" id="GO:0009103">
    <property type="term" value="P:lipopolysaccharide biosynthetic process"/>
    <property type="evidence" value="ECO:0007669"/>
    <property type="project" value="UniProtKB-ARBA"/>
</dbReference>
<dbReference type="InterPro" id="IPR050297">
    <property type="entry name" value="LipidA_mod_glycosyltrf_83"/>
</dbReference>
<evidence type="ECO:0000256" key="5">
    <source>
        <dbReference type="ARBA" id="ARBA00022692"/>
    </source>
</evidence>
<gene>
    <name evidence="11" type="ORF">FHR82_000360</name>
</gene>
<evidence type="ECO:0000256" key="3">
    <source>
        <dbReference type="ARBA" id="ARBA00022676"/>
    </source>
</evidence>
<name>A0A7W7PZE5_9PSEU</name>
<sequence length="593" mass="61047">MIATASPVTAVAPTAAVRRQRPWGLALLLVGTAVLYLWNLTATGWGNSYYAGAVQAGSQSWEAWLFGATDAGGVITVDKPPAAMWVPGLFARVFGFSSWTVLVPQALMGVGAVWLLYAAVRGTSGTTAGLLAGAGLALTPVAALMFRYDQPDALLTLLLVAGAYCTVRAVEKASPAWLVLAGATVGFAFLTKMLQGFLTLPALALVYLLAAPTSLGRRLWHLALGLVSVVVSMGWYIALVALWPAGTRPYIAGSTDDSVLELALGYNGLGRIFGGDGNPGGGMGGGNIGFGGASGPGRMFGSAFGVEVSWLLPAALIGLVAGLWFTRRAPRTDRTRAALLLWGGWTVVTAVVFSLMSGIIHPYYAVALAPGVAAVAAIAGRELWRGRAHPPARFVLAGMVAVTGVWTFILLDRSPEWLPWLRWVIVVASVVVAAVLAVGVRARVLGVAAVVTALLGSGAFTVATAAEAHSGSIPLSGPVADGQQFDMDGPPVSSSVAGLLAATGTTWAAATTGGTAAADLALASGKSVIAIGGWNGGDPAPTLAEFQRYVEDGEISYYISGMGPRGGSDIDEWVSDTFESQEVDGQTVYDLRG</sequence>
<feature type="transmembrane region" description="Helical" evidence="8">
    <location>
        <begin position="337"/>
        <end position="356"/>
    </location>
</feature>
<dbReference type="GO" id="GO:0016763">
    <property type="term" value="F:pentosyltransferase activity"/>
    <property type="evidence" value="ECO:0007669"/>
    <property type="project" value="TreeGrafter"/>
</dbReference>
<dbReference type="Pfam" id="PF24878">
    <property type="entry name" value="YkcB_C"/>
    <property type="match status" value="1"/>
</dbReference>
<dbReference type="GO" id="GO:0005886">
    <property type="term" value="C:plasma membrane"/>
    <property type="evidence" value="ECO:0007669"/>
    <property type="project" value="UniProtKB-SubCell"/>
</dbReference>
<comment type="caution">
    <text evidence="11">The sequence shown here is derived from an EMBL/GenBank/DDBJ whole genome shotgun (WGS) entry which is preliminary data.</text>
</comment>
<evidence type="ECO:0000256" key="7">
    <source>
        <dbReference type="ARBA" id="ARBA00023136"/>
    </source>
</evidence>
<feature type="transmembrane region" description="Helical" evidence="8">
    <location>
        <begin position="417"/>
        <end position="438"/>
    </location>
</feature>
<feature type="domain" description="Glycosyltransferase RgtA/B/C/D-like" evidence="9">
    <location>
        <begin position="78"/>
        <end position="233"/>
    </location>
</feature>
<feature type="transmembrane region" description="Helical" evidence="8">
    <location>
        <begin position="392"/>
        <end position="411"/>
    </location>
</feature>
<keyword evidence="6 8" id="KW-1133">Transmembrane helix</keyword>
<evidence type="ECO:0000259" key="10">
    <source>
        <dbReference type="Pfam" id="PF24878"/>
    </source>
</evidence>